<evidence type="ECO:0000256" key="1">
    <source>
        <dbReference type="SAM" id="Coils"/>
    </source>
</evidence>
<feature type="coiled-coil region" evidence="1">
    <location>
        <begin position="64"/>
        <end position="91"/>
    </location>
</feature>
<gene>
    <name evidence="2" type="ORF">A2T98_06540</name>
</gene>
<accession>A0A166K5V8</accession>
<dbReference type="EMBL" id="LWAJ01000075">
    <property type="protein sequence ID" value="KZL50618.1"/>
    <property type="molecule type" value="Genomic_DNA"/>
</dbReference>
<evidence type="ECO:0000313" key="2">
    <source>
        <dbReference type="EMBL" id="KZL50618.1"/>
    </source>
</evidence>
<comment type="caution">
    <text evidence="2">The sequence shown here is derived from an EMBL/GenBank/DDBJ whole genome shotgun (WGS) entry which is preliminary data.</text>
</comment>
<dbReference type="RefSeq" id="WP_063872067.1">
    <property type="nucleotide sequence ID" value="NZ_CAWMRI010000075.1"/>
</dbReference>
<reference evidence="2 3" key="1">
    <citation type="submission" date="2016-04" db="EMBL/GenBank/DDBJ databases">
        <title>Draft Genome Assembly of the Bloom-forming Cyanobacterium Nodularia spumigena Strain CENA596 in Shrimp Production Ponds.</title>
        <authorList>
            <person name="Popin R.V."/>
            <person name="Rigonato J."/>
            <person name="Abreu V.A."/>
            <person name="Andreote A.P."/>
            <person name="Silveira S.B."/>
            <person name="Odebrecht C."/>
            <person name="Fiore M.F."/>
        </authorList>
    </citation>
    <scope>NUCLEOTIDE SEQUENCE [LARGE SCALE GENOMIC DNA]</scope>
    <source>
        <strain evidence="2 3">CENA596</strain>
    </source>
</reference>
<evidence type="ECO:0000313" key="3">
    <source>
        <dbReference type="Proteomes" id="UP000076555"/>
    </source>
</evidence>
<organism evidence="2 3">
    <name type="scientific">Nodularia spumigena CENA596</name>
    <dbReference type="NCBI Taxonomy" id="1819295"/>
    <lineage>
        <taxon>Bacteria</taxon>
        <taxon>Bacillati</taxon>
        <taxon>Cyanobacteriota</taxon>
        <taxon>Cyanophyceae</taxon>
        <taxon>Nostocales</taxon>
        <taxon>Nodulariaceae</taxon>
        <taxon>Nodularia</taxon>
    </lineage>
</organism>
<sequence>MNEPTGANFDDADKLRDLSEKIIKYINTHRENLSPDERRELQQMSENIRKYGLTLATKAGVELLKSHQSQLDELLQEVNSINELLNQVSEKKRLISTVSKIVDTLANVVKLIPL</sequence>
<proteinExistence type="predicted"/>
<keyword evidence="1" id="KW-0175">Coiled coil</keyword>
<protein>
    <submittedName>
        <fullName evidence="2">Uncharacterized protein</fullName>
    </submittedName>
</protein>
<name>A0A166K5V8_NODSP</name>
<dbReference type="Proteomes" id="UP000076555">
    <property type="component" value="Unassembled WGS sequence"/>
</dbReference>
<dbReference type="AlphaFoldDB" id="A0A166K5V8"/>